<protein>
    <recommendedName>
        <fullName evidence="4">F-box domain-containing protein</fullName>
    </recommendedName>
</protein>
<evidence type="ECO:0000313" key="2">
    <source>
        <dbReference type="EMBL" id="GES79299.1"/>
    </source>
</evidence>
<dbReference type="OrthoDB" id="2338937at2759"/>
<reference evidence="1 3" key="1">
    <citation type="submission" date="2017-11" db="EMBL/GenBank/DDBJ databases">
        <title>The genome of Rhizophagus clarus HR1 reveals common genetic basis of auxotrophy among arbuscular mycorrhizal fungi.</title>
        <authorList>
            <person name="Kobayashi Y."/>
        </authorList>
    </citation>
    <scope>NUCLEOTIDE SEQUENCE [LARGE SCALE GENOMIC DNA]</scope>
    <source>
        <strain evidence="1 3">HR1</strain>
    </source>
</reference>
<organism evidence="1 3">
    <name type="scientific">Rhizophagus clarus</name>
    <dbReference type="NCBI Taxonomy" id="94130"/>
    <lineage>
        <taxon>Eukaryota</taxon>
        <taxon>Fungi</taxon>
        <taxon>Fungi incertae sedis</taxon>
        <taxon>Mucoromycota</taxon>
        <taxon>Glomeromycotina</taxon>
        <taxon>Glomeromycetes</taxon>
        <taxon>Glomerales</taxon>
        <taxon>Glomeraceae</taxon>
        <taxon>Rhizophagus</taxon>
    </lineage>
</organism>
<gene>
    <name evidence="2" type="ORF">RCL2_000660400</name>
    <name evidence="1" type="ORF">RclHR1_04740009</name>
</gene>
<keyword evidence="3" id="KW-1185">Reference proteome</keyword>
<name>A0A2Z6RJ40_9GLOM</name>
<dbReference type="STRING" id="94130.A0A2Z6RJ40"/>
<dbReference type="EMBL" id="BLAL01000043">
    <property type="protein sequence ID" value="GES79299.1"/>
    <property type="molecule type" value="Genomic_DNA"/>
</dbReference>
<dbReference type="Proteomes" id="UP000247702">
    <property type="component" value="Unassembled WGS sequence"/>
</dbReference>
<sequence>MACSKIFSGDLPELTSEIIQYFRNDFSTLHSCVLVNRLWCHLSIALLWEDPFSKNCLKNYHFIEICLFKLNDDDKVKLKEYGILIDLFPSKTLFNYPSFIQNLNVYNICHSIENWIHNNVKTTTNEKQLSNFIFLSLIKIFIKNIINLHTFEVEASNILMVISRDCFISAFELISQNPNFICNVKNLNICFDGLTNDLLSFLKYLYSNCNSISSLYIHYSDDLDNYTEKVLSKVINSQHNLRKIYFGQSSYHFLRNLKIPNCSNTLKTIIFHNVYLKNLEINFNEVFNSLNVLESIHIIYCHFFDSTIIQQIISLTKPFKLKSLFMDSELQIEQLKLLLQLSGDYLENIGFSSMNNELKLQSIKLVKIYCIKIKFIDLIRFDDQNVFSAFDLIKNFQQNLNYLNINFCQFGREQLSYDDKLSSIVLQNLGQILPYKLEYLGLALKINVNDLKTFFENSHCIFIRKLLIRNKVYQESDDILSCIKKYIMKEKRVTYLAIENLHYCTNERKNLFHLEDIEEFKFYGIQFINYDNLCIEIHDFINELY</sequence>
<dbReference type="AlphaFoldDB" id="A0A2Z6RJ40"/>
<dbReference type="EMBL" id="BEXD01003842">
    <property type="protein sequence ID" value="GBC02666.1"/>
    <property type="molecule type" value="Genomic_DNA"/>
</dbReference>
<evidence type="ECO:0000313" key="3">
    <source>
        <dbReference type="Proteomes" id="UP000247702"/>
    </source>
</evidence>
<evidence type="ECO:0000313" key="1">
    <source>
        <dbReference type="EMBL" id="GBC02666.1"/>
    </source>
</evidence>
<evidence type="ECO:0008006" key="4">
    <source>
        <dbReference type="Google" id="ProtNLM"/>
    </source>
</evidence>
<accession>A0A2Z6RJ40</accession>
<dbReference type="Proteomes" id="UP000615446">
    <property type="component" value="Unassembled WGS sequence"/>
</dbReference>
<proteinExistence type="predicted"/>
<reference evidence="2" key="2">
    <citation type="submission" date="2019-10" db="EMBL/GenBank/DDBJ databases">
        <title>Conservation and host-specific expression of non-tandemly repeated heterogenous ribosome RNA gene in arbuscular mycorrhizal fungi.</title>
        <authorList>
            <person name="Maeda T."/>
            <person name="Kobayashi Y."/>
            <person name="Nakagawa T."/>
            <person name="Ezawa T."/>
            <person name="Yamaguchi K."/>
            <person name="Bino T."/>
            <person name="Nishimoto Y."/>
            <person name="Shigenobu S."/>
            <person name="Kawaguchi M."/>
        </authorList>
    </citation>
    <scope>NUCLEOTIDE SEQUENCE</scope>
    <source>
        <strain evidence="2">HR1</strain>
    </source>
</reference>
<comment type="caution">
    <text evidence="1">The sequence shown here is derived from an EMBL/GenBank/DDBJ whole genome shotgun (WGS) entry which is preliminary data.</text>
</comment>